<accession>A0ABV3WTZ1</accession>
<dbReference type="EMBL" id="JAZHFV010000003">
    <property type="protein sequence ID" value="MEX4008147.1"/>
    <property type="molecule type" value="Genomic_DNA"/>
</dbReference>
<organism evidence="1 2">
    <name type="scientific">Neoaquamicrobium sediminum</name>
    <dbReference type="NCBI Taxonomy" id="1849104"/>
    <lineage>
        <taxon>Bacteria</taxon>
        <taxon>Pseudomonadati</taxon>
        <taxon>Pseudomonadota</taxon>
        <taxon>Alphaproteobacteria</taxon>
        <taxon>Hyphomicrobiales</taxon>
        <taxon>Phyllobacteriaceae</taxon>
        <taxon>Neoaquamicrobium</taxon>
    </lineage>
</organism>
<dbReference type="PIRSF" id="PIRSF035865">
    <property type="entry name" value="UCP035865"/>
    <property type="match status" value="1"/>
</dbReference>
<sequence length="380" mass="40708">MVIRQFLRWVGSARVAEREAAAAALARAFVDHQLPFEDRCEAEAALTLLLDDPSPKVRAALADALSMSRYAPPQIIAALASDQKEVAAPVLVRSPLLTDADLIDRVAASDGPIQSLIAGRASVSMSLAAAIAEVGELEACVVLARNGGADIASLSFRRMAERHGHQAALRETLLNDRRLPGDCRHMLLVKLGEALKTSPLVIALMGQARAERVTREACQRASLTLLDKTARGEHAALIEHLRLRGELTASFLIRAIAHGKVDFFGSVLMALTGQSEERVRAILASGRDVAVTALFRSAGLVETLHAVFLRALKVWREVATGKRVAGAQEVTWLMLGEVNAAPGQSGPSERDRETAALIKAIHLEVLRENARSHALAIAAA</sequence>
<proteinExistence type="predicted"/>
<dbReference type="InterPro" id="IPR019285">
    <property type="entry name" value="DUF2336"/>
</dbReference>
<protein>
    <submittedName>
        <fullName evidence="1">DUF2336 domain-containing protein</fullName>
    </submittedName>
</protein>
<keyword evidence="2" id="KW-1185">Reference proteome</keyword>
<evidence type="ECO:0000313" key="2">
    <source>
        <dbReference type="Proteomes" id="UP001559025"/>
    </source>
</evidence>
<reference evidence="1 2" key="1">
    <citation type="submission" date="2024-01" db="EMBL/GenBank/DDBJ databases">
        <title>New evidence supports the origin of RcGTA from prophage.</title>
        <authorList>
            <person name="Xu Y."/>
            <person name="Liu B."/>
            <person name="Chen F."/>
        </authorList>
    </citation>
    <scope>NUCLEOTIDE SEQUENCE [LARGE SCALE GENOMIC DNA]</scope>
    <source>
        <strain evidence="1 2">CBW1107-2</strain>
    </source>
</reference>
<comment type="caution">
    <text evidence="1">The sequence shown here is derived from an EMBL/GenBank/DDBJ whole genome shotgun (WGS) entry which is preliminary data.</text>
</comment>
<dbReference type="RefSeq" id="WP_368803190.1">
    <property type="nucleotide sequence ID" value="NZ_JAZHFV010000003.1"/>
</dbReference>
<evidence type="ECO:0000313" key="1">
    <source>
        <dbReference type="EMBL" id="MEX4008147.1"/>
    </source>
</evidence>
<gene>
    <name evidence="1" type="ORF">V1479_12585</name>
</gene>
<dbReference type="Proteomes" id="UP001559025">
    <property type="component" value="Unassembled WGS sequence"/>
</dbReference>
<dbReference type="InterPro" id="IPR014598">
    <property type="entry name" value="UCP035865"/>
</dbReference>
<name>A0ABV3WTZ1_9HYPH</name>
<dbReference type="Pfam" id="PF10098">
    <property type="entry name" value="DUF2336"/>
    <property type="match status" value="1"/>
</dbReference>